<reference evidence="2 3" key="1">
    <citation type="submission" date="2021-03" db="EMBL/GenBank/DDBJ databases">
        <title>Sequencing the genomes of 1000 actinobacteria strains.</title>
        <authorList>
            <person name="Klenk H.-P."/>
        </authorList>
    </citation>
    <scope>NUCLEOTIDE SEQUENCE [LARGE SCALE GENOMIC DNA]</scope>
    <source>
        <strain evidence="2 3">DSM 46670</strain>
    </source>
</reference>
<evidence type="ECO:0000256" key="1">
    <source>
        <dbReference type="SAM" id="Phobius"/>
    </source>
</evidence>
<dbReference type="Proteomes" id="UP001519332">
    <property type="component" value="Unassembled WGS sequence"/>
</dbReference>
<organism evidence="2 3">
    <name type="scientific">Kibdelosporangium banguiense</name>
    <dbReference type="NCBI Taxonomy" id="1365924"/>
    <lineage>
        <taxon>Bacteria</taxon>
        <taxon>Bacillati</taxon>
        <taxon>Actinomycetota</taxon>
        <taxon>Actinomycetes</taxon>
        <taxon>Pseudonocardiales</taxon>
        <taxon>Pseudonocardiaceae</taxon>
        <taxon>Kibdelosporangium</taxon>
    </lineage>
</organism>
<feature type="transmembrane region" description="Helical" evidence="1">
    <location>
        <begin position="6"/>
        <end position="29"/>
    </location>
</feature>
<keyword evidence="1" id="KW-0472">Membrane</keyword>
<dbReference type="RefSeq" id="WP_209643021.1">
    <property type="nucleotide sequence ID" value="NZ_JAGINW010000001.1"/>
</dbReference>
<proteinExistence type="predicted"/>
<keyword evidence="1" id="KW-0812">Transmembrane</keyword>
<feature type="transmembrane region" description="Helical" evidence="1">
    <location>
        <begin position="108"/>
        <end position="130"/>
    </location>
</feature>
<accession>A0ABS4TPL9</accession>
<comment type="caution">
    <text evidence="2">The sequence shown here is derived from an EMBL/GenBank/DDBJ whole genome shotgun (WGS) entry which is preliminary data.</text>
</comment>
<keyword evidence="1" id="KW-1133">Transmembrane helix</keyword>
<feature type="transmembrane region" description="Helical" evidence="1">
    <location>
        <begin position="76"/>
        <end position="96"/>
    </location>
</feature>
<feature type="transmembrane region" description="Helical" evidence="1">
    <location>
        <begin position="50"/>
        <end position="70"/>
    </location>
</feature>
<keyword evidence="3" id="KW-1185">Reference proteome</keyword>
<evidence type="ECO:0000313" key="3">
    <source>
        <dbReference type="Proteomes" id="UP001519332"/>
    </source>
</evidence>
<sequence>MFYLMLIVGVLILFSTQLGIFEALVRNFTDAAHAISPRLRRLIEGDPRRFYYPFMLLVLAVIALAIHLALPVELVQISANMSNLGALMFPFALMYLNSRLPKAARPRAWHYAILILNVLFFGFFFINFVYEFITGTALIKF</sequence>
<protein>
    <submittedName>
        <fullName evidence="2">Uncharacterized protein YhhL (DUF1145 family)</fullName>
    </submittedName>
</protein>
<evidence type="ECO:0000313" key="2">
    <source>
        <dbReference type="EMBL" id="MBP2325883.1"/>
    </source>
</evidence>
<gene>
    <name evidence="2" type="ORF">JOF56_006268</name>
</gene>
<dbReference type="EMBL" id="JAGINW010000001">
    <property type="protein sequence ID" value="MBP2325883.1"/>
    <property type="molecule type" value="Genomic_DNA"/>
</dbReference>
<name>A0ABS4TPL9_9PSEU</name>